<reference evidence="1" key="1">
    <citation type="submission" date="2015-04" db="UniProtKB">
        <authorList>
            <consortium name="EnsemblPlants"/>
        </authorList>
    </citation>
    <scope>IDENTIFICATION</scope>
</reference>
<dbReference type="EnsemblPlants" id="OGLUM07G24020.1">
    <property type="protein sequence ID" value="OGLUM07G24020.1"/>
    <property type="gene ID" value="OGLUM07G24020"/>
</dbReference>
<name>A0A0E0AND6_9ORYZ</name>
<evidence type="ECO:0000313" key="2">
    <source>
        <dbReference type="Proteomes" id="UP000026961"/>
    </source>
</evidence>
<dbReference type="Proteomes" id="UP000026961">
    <property type="component" value="Chromosome 7"/>
</dbReference>
<dbReference type="Gramene" id="OGLUM07G24020.1">
    <property type="protein sequence ID" value="OGLUM07G24020.1"/>
    <property type="gene ID" value="OGLUM07G24020"/>
</dbReference>
<proteinExistence type="predicted"/>
<organism evidence="1">
    <name type="scientific">Oryza glumipatula</name>
    <dbReference type="NCBI Taxonomy" id="40148"/>
    <lineage>
        <taxon>Eukaryota</taxon>
        <taxon>Viridiplantae</taxon>
        <taxon>Streptophyta</taxon>
        <taxon>Embryophyta</taxon>
        <taxon>Tracheophyta</taxon>
        <taxon>Spermatophyta</taxon>
        <taxon>Magnoliopsida</taxon>
        <taxon>Liliopsida</taxon>
        <taxon>Poales</taxon>
        <taxon>Poaceae</taxon>
        <taxon>BOP clade</taxon>
        <taxon>Oryzoideae</taxon>
        <taxon>Oryzeae</taxon>
        <taxon>Oryzinae</taxon>
        <taxon>Oryza</taxon>
    </lineage>
</organism>
<evidence type="ECO:0000313" key="1">
    <source>
        <dbReference type="EnsemblPlants" id="OGLUM07G24020.1"/>
    </source>
</evidence>
<keyword evidence="2" id="KW-1185">Reference proteome</keyword>
<dbReference type="HOGENOM" id="CLU_2546318_0_0_1"/>
<dbReference type="AlphaFoldDB" id="A0A0E0AND6"/>
<sequence length="83" mass="9223">MVARIDSRNRRGLYERGRLLRRAATRFGEGAARSVPLASSDLVLSCPLRRAGASSVSGNRPFASYEIQYKGDKKRKKGLRPES</sequence>
<protein>
    <submittedName>
        <fullName evidence="1">Uncharacterized protein</fullName>
    </submittedName>
</protein>
<reference evidence="1" key="2">
    <citation type="submission" date="2018-05" db="EMBL/GenBank/DDBJ databases">
        <title>OgluRS3 (Oryza glumaepatula Reference Sequence Version 3).</title>
        <authorList>
            <person name="Zhang J."/>
            <person name="Kudrna D."/>
            <person name="Lee S."/>
            <person name="Talag J."/>
            <person name="Welchert J."/>
            <person name="Wing R.A."/>
        </authorList>
    </citation>
    <scope>NUCLEOTIDE SEQUENCE [LARGE SCALE GENOMIC DNA]</scope>
</reference>
<accession>A0A0E0AND6</accession>